<proteinExistence type="predicted"/>
<dbReference type="EMBL" id="CP101740">
    <property type="protein sequence ID" value="UUL82546.1"/>
    <property type="molecule type" value="Genomic_DNA"/>
</dbReference>
<name>A0ABY5LCW0_9SPHN</name>
<evidence type="ECO:0000313" key="1">
    <source>
        <dbReference type="EMBL" id="UUL82546.1"/>
    </source>
</evidence>
<accession>A0ABY5LCW0</accession>
<sequence>MQEKLRVRATRTRQGDNIEVFSFFLRGADVARIADINRVGRSNDQLEGFQRPEIKDHVRSITEFLDSGPVLFPNAIILAFSSDVTFQAVRGRGVKNCSDISDGGVISIPVRDQGKRAAWIVDGQQRSLALAQAKNDTHVVPVVGFLSADLATAREQFILVNKAKPLSARLIDELLPLVGGLLPQDLEERRLPSVLTDELAKDPNSPFYKMLKRKSDPANVGVITDSSLRAAIGQNLKSSMGALSQYRGGDEVDTDAMYRSLFIYWSAVRDAFPDAWGKKTTQSRLMHSAGIRAMGVVMDQIMVRADSMADPEKEVRASLERLAPHCHWTSGEWEELGVKWNKVQSVPQDIQRLAEHLCRVDRRLARVKP</sequence>
<dbReference type="NCBIfam" id="NF041060">
    <property type="entry name" value="DpdB"/>
    <property type="match status" value="1"/>
</dbReference>
<evidence type="ECO:0000313" key="2">
    <source>
        <dbReference type="Proteomes" id="UP001058533"/>
    </source>
</evidence>
<dbReference type="Pfam" id="PF14072">
    <property type="entry name" value="DndB"/>
    <property type="match status" value="1"/>
</dbReference>
<gene>
    <name evidence="1" type="ORF">NMP03_15465</name>
</gene>
<organism evidence="1 2">
    <name type="scientific">Sphingomonas qomolangmaensis</name>
    <dbReference type="NCBI Taxonomy" id="2918765"/>
    <lineage>
        <taxon>Bacteria</taxon>
        <taxon>Pseudomonadati</taxon>
        <taxon>Pseudomonadota</taxon>
        <taxon>Alphaproteobacteria</taxon>
        <taxon>Sphingomonadales</taxon>
        <taxon>Sphingomonadaceae</taxon>
        <taxon>Sphingomonas</taxon>
    </lineage>
</organism>
<dbReference type="RefSeq" id="WP_256506383.1">
    <property type="nucleotide sequence ID" value="NZ_CP101740.1"/>
</dbReference>
<dbReference type="InterPro" id="IPR017642">
    <property type="entry name" value="DNA_S_mod_DndB"/>
</dbReference>
<dbReference type="NCBIfam" id="TIGR03187">
    <property type="entry name" value="DGQHR"/>
    <property type="match status" value="1"/>
</dbReference>
<reference evidence="1" key="1">
    <citation type="submission" date="2022-07" db="EMBL/GenBank/DDBJ databases">
        <title>Sphingomonas sp. nov., a novel bacterium isolated from the north slope of the Mount Everest.</title>
        <authorList>
            <person name="Cui X."/>
            <person name="Liu Y."/>
        </authorList>
    </citation>
    <scope>NUCLEOTIDE SEQUENCE</scope>
    <source>
        <strain evidence="1">S5-59</strain>
    </source>
</reference>
<keyword evidence="2" id="KW-1185">Reference proteome</keyword>
<dbReference type="CDD" id="cd16413">
    <property type="entry name" value="DGQHR_domain"/>
    <property type="match status" value="1"/>
</dbReference>
<dbReference type="Proteomes" id="UP001058533">
    <property type="component" value="Chromosome"/>
</dbReference>
<dbReference type="InterPro" id="IPR017601">
    <property type="entry name" value="DGQHR-contain_dom"/>
</dbReference>
<protein>
    <submittedName>
        <fullName evidence="1">DGQHR domain-containing protein</fullName>
    </submittedName>
</protein>